<gene>
    <name evidence="2" type="ORF">SAMN04488056_102306</name>
</gene>
<sequence length="112" mass="11510">MYRQMQSILAAVLLLVGLFAGAGQTAAFEHLQPVSCSEAAVELGAVVAQIPGCGKGMLHQSCASDGVCSFLLLKNAISVLDPVAPTIPYPVAFSGLYGSRTPPDTPPPIVLS</sequence>
<dbReference type="EMBL" id="FOVR01000002">
    <property type="protein sequence ID" value="SFN89038.1"/>
    <property type="molecule type" value="Genomic_DNA"/>
</dbReference>
<keyword evidence="1" id="KW-0732">Signal</keyword>
<evidence type="ECO:0000256" key="1">
    <source>
        <dbReference type="SAM" id="SignalP"/>
    </source>
</evidence>
<dbReference type="Proteomes" id="UP000199236">
    <property type="component" value="Unassembled WGS sequence"/>
</dbReference>
<name>A0A1I5CPZ9_9HYPH</name>
<dbReference type="STRING" id="655353.SAMN04488056_102306"/>
<organism evidence="2 3">
    <name type="scientific">Cohaesibacter marisflavi</name>
    <dbReference type="NCBI Taxonomy" id="655353"/>
    <lineage>
        <taxon>Bacteria</taxon>
        <taxon>Pseudomonadati</taxon>
        <taxon>Pseudomonadota</taxon>
        <taxon>Alphaproteobacteria</taxon>
        <taxon>Hyphomicrobiales</taxon>
        <taxon>Cohaesibacteraceae</taxon>
    </lineage>
</organism>
<keyword evidence="3" id="KW-1185">Reference proteome</keyword>
<protein>
    <submittedName>
        <fullName evidence="2">Uncharacterized protein</fullName>
    </submittedName>
</protein>
<reference evidence="2 3" key="1">
    <citation type="submission" date="2016-10" db="EMBL/GenBank/DDBJ databases">
        <authorList>
            <person name="de Groot N.N."/>
        </authorList>
    </citation>
    <scope>NUCLEOTIDE SEQUENCE [LARGE SCALE GENOMIC DNA]</scope>
    <source>
        <strain evidence="2 3">CGMCC 1.9157</strain>
    </source>
</reference>
<feature type="signal peptide" evidence="1">
    <location>
        <begin position="1"/>
        <end position="22"/>
    </location>
</feature>
<accession>A0A1I5CPZ9</accession>
<feature type="chain" id="PRO_5011453517" evidence="1">
    <location>
        <begin position="23"/>
        <end position="112"/>
    </location>
</feature>
<proteinExistence type="predicted"/>
<dbReference type="OrthoDB" id="9881813at2"/>
<evidence type="ECO:0000313" key="3">
    <source>
        <dbReference type="Proteomes" id="UP000199236"/>
    </source>
</evidence>
<evidence type="ECO:0000313" key="2">
    <source>
        <dbReference type="EMBL" id="SFN89038.1"/>
    </source>
</evidence>
<dbReference type="AlphaFoldDB" id="A0A1I5CPZ9"/>